<dbReference type="RefSeq" id="WP_135431139.1">
    <property type="nucleotide sequence ID" value="NZ_RPEM01000006.1"/>
</dbReference>
<evidence type="ECO:0000259" key="1">
    <source>
        <dbReference type="Pfam" id="PF01636"/>
    </source>
</evidence>
<dbReference type="SUPFAM" id="SSF56112">
    <property type="entry name" value="Protein kinase-like (PK-like)"/>
    <property type="match status" value="1"/>
</dbReference>
<dbReference type="InterPro" id="IPR011009">
    <property type="entry name" value="Kinase-like_dom_sf"/>
</dbReference>
<feature type="domain" description="Aminoglycoside phosphotransferase" evidence="1">
    <location>
        <begin position="23"/>
        <end position="238"/>
    </location>
</feature>
<dbReference type="Proteomes" id="UP000297741">
    <property type="component" value="Unassembled WGS sequence"/>
</dbReference>
<proteinExistence type="predicted"/>
<comment type="caution">
    <text evidence="2">The sequence shown here is derived from an EMBL/GenBank/DDBJ whole genome shotgun (WGS) entry which is preliminary data.</text>
</comment>
<evidence type="ECO:0000313" key="3">
    <source>
        <dbReference type="Proteomes" id="UP000297741"/>
    </source>
</evidence>
<dbReference type="EMBL" id="RPEM01000006">
    <property type="protein sequence ID" value="TGD43267.1"/>
    <property type="molecule type" value="Genomic_DNA"/>
</dbReference>
<dbReference type="InterPro" id="IPR002575">
    <property type="entry name" value="Aminoglycoside_PTrfase"/>
</dbReference>
<accession>A0ABY2KL95</accession>
<organism evidence="2 3">
    <name type="scientific">Pseudotabrizicola sediminis</name>
    <dbReference type="NCBI Taxonomy" id="2486418"/>
    <lineage>
        <taxon>Bacteria</taxon>
        <taxon>Pseudomonadati</taxon>
        <taxon>Pseudomonadota</taxon>
        <taxon>Alphaproteobacteria</taxon>
        <taxon>Rhodobacterales</taxon>
        <taxon>Paracoccaceae</taxon>
        <taxon>Pseudotabrizicola</taxon>
    </lineage>
</organism>
<evidence type="ECO:0000313" key="2">
    <source>
        <dbReference type="EMBL" id="TGD43267.1"/>
    </source>
</evidence>
<name>A0ABY2KL95_9RHOB</name>
<dbReference type="Pfam" id="PF01636">
    <property type="entry name" value="APH"/>
    <property type="match status" value="1"/>
</dbReference>
<protein>
    <submittedName>
        <fullName evidence="2">Aminoglycoside phosphotransferase</fullName>
    </submittedName>
</protein>
<sequence>MTRRSEASTAFLAANGWGQAVRRFLAGDASDRSYDRLTRGAQTAVLMDAPPGTADDTAAFVSIAAHLRRIGLSAPDILAQDLTQGFLLIEDLGDALFARVLETSTTQEPVLYRAATDVLVRLQAQSAPAGLPDLSAADWAQAATFALDWYAFAATGQRPSSVEFVQTLTDALQAHADGSRVLILRDYHAENLLHLPQRQGVAAVGLLDFQLAQMGQPGYDLVSLLQDARRDVSPDVASDMTLYFAKETGRDVPAFEASCAALGAQRSLRILGIFARLCLVGGKPGYLKLIPRVWRQLQGNLSHPALSDLRAVCDGLLPAPTDTVLQKIGDQCASPSP</sequence>
<dbReference type="Gene3D" id="3.30.200.20">
    <property type="entry name" value="Phosphorylase Kinase, domain 1"/>
    <property type="match status" value="1"/>
</dbReference>
<reference evidence="2 3" key="1">
    <citation type="submission" date="2018-11" db="EMBL/GenBank/DDBJ databases">
        <title>Tabrizicola sp. isolated from sediment of alpine lake.</title>
        <authorList>
            <person name="Liu Z."/>
        </authorList>
    </citation>
    <scope>NUCLEOTIDE SEQUENCE [LARGE SCALE GENOMIC DNA]</scope>
    <source>
        <strain evidence="2 3">DRYC-M-16</strain>
    </source>
</reference>
<gene>
    <name evidence="2" type="ORF">EEB11_10660</name>
</gene>
<dbReference type="Gene3D" id="3.90.1200.10">
    <property type="match status" value="1"/>
</dbReference>
<keyword evidence="3" id="KW-1185">Reference proteome</keyword>